<evidence type="ECO:0000313" key="3">
    <source>
        <dbReference type="Proteomes" id="UP000298781"/>
    </source>
</evidence>
<proteinExistence type="predicted"/>
<sequence length="87" mass="9619">MRLSASPGTPDSGPFGRQVTGHFDRRIGADRHAVRGHVYRLMPQGTLTLSLVGEPGDRLQLMRRTFPYQDVLSRTGGPVCRSEPRTS</sequence>
<dbReference type="EMBL" id="CP039690">
    <property type="protein sequence ID" value="QCI62989.1"/>
    <property type="molecule type" value="Genomic_DNA"/>
</dbReference>
<protein>
    <submittedName>
        <fullName evidence="2">Uncharacterized protein</fullName>
    </submittedName>
</protein>
<dbReference type="KEGG" id="pstg:E8M01_01260"/>
<reference evidence="2 3" key="1">
    <citation type="submission" date="2019-04" db="EMBL/GenBank/DDBJ databases">
        <title>Phreatobacter aquaticus sp. nov.</title>
        <authorList>
            <person name="Choi A."/>
        </authorList>
    </citation>
    <scope>NUCLEOTIDE SEQUENCE [LARGE SCALE GENOMIC DNA]</scope>
    <source>
        <strain evidence="2 3">KCTC 52518</strain>
    </source>
</reference>
<gene>
    <name evidence="2" type="ORF">E8M01_01260</name>
</gene>
<evidence type="ECO:0000256" key="1">
    <source>
        <dbReference type="SAM" id="MobiDB-lite"/>
    </source>
</evidence>
<dbReference type="OrthoDB" id="7932280at2"/>
<dbReference type="AlphaFoldDB" id="A0A4D7APS5"/>
<name>A0A4D7APS5_9HYPH</name>
<dbReference type="Proteomes" id="UP000298781">
    <property type="component" value="Chromosome"/>
</dbReference>
<organism evidence="2 3">
    <name type="scientific">Phreatobacter stygius</name>
    <dbReference type="NCBI Taxonomy" id="1940610"/>
    <lineage>
        <taxon>Bacteria</taxon>
        <taxon>Pseudomonadati</taxon>
        <taxon>Pseudomonadota</taxon>
        <taxon>Alphaproteobacteria</taxon>
        <taxon>Hyphomicrobiales</taxon>
        <taxon>Phreatobacteraceae</taxon>
        <taxon>Phreatobacter</taxon>
    </lineage>
</organism>
<accession>A0A4D7APS5</accession>
<feature type="region of interest" description="Disordered" evidence="1">
    <location>
        <begin position="1"/>
        <end position="21"/>
    </location>
</feature>
<evidence type="ECO:0000313" key="2">
    <source>
        <dbReference type="EMBL" id="QCI62989.1"/>
    </source>
</evidence>
<keyword evidence="3" id="KW-1185">Reference proteome</keyword>